<evidence type="ECO:0000313" key="6">
    <source>
        <dbReference type="EMBL" id="CAD8505477.1"/>
    </source>
</evidence>
<reference evidence="6" key="1">
    <citation type="submission" date="2021-01" db="EMBL/GenBank/DDBJ databases">
        <authorList>
            <person name="Corre E."/>
            <person name="Pelletier E."/>
            <person name="Niang G."/>
            <person name="Scheremetjew M."/>
            <person name="Finn R."/>
            <person name="Kale V."/>
            <person name="Holt S."/>
            <person name="Cochrane G."/>
            <person name="Meng A."/>
            <person name="Brown T."/>
            <person name="Cohen L."/>
        </authorList>
    </citation>
    <scope>NUCLEOTIDE SEQUENCE</scope>
    <source>
        <strain evidence="6">CCMP325</strain>
    </source>
</reference>
<sequence>MTSNKQSTFEILFLGATGSGKTLLIRRLKQIVKQVSQRDMTDTMPTTGVEVDKLTIGRLEATIREVGGSFTAVWPNFFSDCHAWCYVIDMSDRISLSEAAVEFVNVLMHDKMQTKPVLLILNKKDIEVAMTMKELDAKILINDMTRDLGNRLYIVEASATEGTGMDLILSTLSSFVDSR</sequence>
<dbReference type="AlphaFoldDB" id="A0A7S0HY62"/>
<dbReference type="PROSITE" id="PS51417">
    <property type="entry name" value="ARF"/>
    <property type="match status" value="1"/>
</dbReference>
<organism evidence="6">
    <name type="scientific">Hanusia phi</name>
    <dbReference type="NCBI Taxonomy" id="3032"/>
    <lineage>
        <taxon>Eukaryota</taxon>
        <taxon>Cryptophyceae</taxon>
        <taxon>Pyrenomonadales</taxon>
        <taxon>Geminigeraceae</taxon>
        <taxon>Hanusia</taxon>
    </lineage>
</organism>
<evidence type="ECO:0000256" key="3">
    <source>
        <dbReference type="ARBA" id="ARBA00023134"/>
    </source>
</evidence>
<keyword evidence="3 4" id="KW-0342">GTP-binding</keyword>
<feature type="binding site" evidence="4">
    <location>
        <begin position="15"/>
        <end position="22"/>
    </location>
    <ligand>
        <name>GTP</name>
        <dbReference type="ChEBI" id="CHEBI:37565"/>
    </ligand>
</feature>
<feature type="binding site" evidence="5">
    <location>
        <position position="46"/>
    </location>
    <ligand>
        <name>Mg(2+)</name>
        <dbReference type="ChEBI" id="CHEBI:18420"/>
    </ligand>
</feature>
<gene>
    <name evidence="6" type="ORF">HPHI1048_LOCUS22085</name>
</gene>
<comment type="subcellular location">
    <subcellularLocation>
        <location evidence="1">Plastid</location>
        <location evidence="1">Chloroplast</location>
    </subcellularLocation>
</comment>
<dbReference type="GO" id="GO:0009507">
    <property type="term" value="C:chloroplast"/>
    <property type="evidence" value="ECO:0007669"/>
    <property type="project" value="UniProtKB-SubCell"/>
</dbReference>
<accession>A0A7S0HY62</accession>
<feature type="binding site" evidence="5">
    <location>
        <position position="22"/>
    </location>
    <ligand>
        <name>Mg(2+)</name>
        <dbReference type="ChEBI" id="CHEBI:18420"/>
    </ligand>
</feature>
<evidence type="ECO:0000256" key="2">
    <source>
        <dbReference type="ARBA" id="ARBA00022741"/>
    </source>
</evidence>
<dbReference type="GO" id="GO:0046872">
    <property type="term" value="F:metal ion binding"/>
    <property type="evidence" value="ECO:0007669"/>
    <property type="project" value="UniProtKB-KW"/>
</dbReference>
<evidence type="ECO:0000256" key="4">
    <source>
        <dbReference type="PIRSR" id="PIRSR606689-1"/>
    </source>
</evidence>
<dbReference type="SUPFAM" id="SSF52540">
    <property type="entry name" value="P-loop containing nucleoside triphosphate hydrolases"/>
    <property type="match status" value="1"/>
</dbReference>
<keyword evidence="2 4" id="KW-0547">Nucleotide-binding</keyword>
<feature type="binding site" evidence="4">
    <location>
        <begin position="122"/>
        <end position="125"/>
    </location>
    <ligand>
        <name>GTP</name>
        <dbReference type="ChEBI" id="CHEBI:37565"/>
    </ligand>
</feature>
<keyword evidence="5" id="KW-0460">Magnesium</keyword>
<dbReference type="PANTHER" id="PTHR46688">
    <property type="entry name" value="ADP-RIBOSYLATION FACTOR-LIKE PROTEIN 16"/>
    <property type="match status" value="1"/>
</dbReference>
<dbReference type="Pfam" id="PF00025">
    <property type="entry name" value="Arf"/>
    <property type="match status" value="1"/>
</dbReference>
<evidence type="ECO:0000256" key="1">
    <source>
        <dbReference type="ARBA" id="ARBA00004229"/>
    </source>
</evidence>
<dbReference type="SMART" id="SM00178">
    <property type="entry name" value="SAR"/>
    <property type="match status" value="1"/>
</dbReference>
<dbReference type="PANTHER" id="PTHR46688:SF1">
    <property type="entry name" value="ADP-RIBOSYLATION FACTOR-LIKE PROTEIN 16"/>
    <property type="match status" value="1"/>
</dbReference>
<evidence type="ECO:0008006" key="7">
    <source>
        <dbReference type="Google" id="ProtNLM"/>
    </source>
</evidence>
<proteinExistence type="predicted"/>
<keyword evidence="5" id="KW-0479">Metal-binding</keyword>
<dbReference type="InterPro" id="IPR006689">
    <property type="entry name" value="Small_GTPase_ARF/SAR"/>
</dbReference>
<protein>
    <recommendedName>
        <fullName evidence="7">ADP-ribosylation factor-like protein 16</fullName>
    </recommendedName>
</protein>
<dbReference type="GO" id="GO:0005525">
    <property type="term" value="F:GTP binding"/>
    <property type="evidence" value="ECO:0007669"/>
    <property type="project" value="UniProtKB-KW"/>
</dbReference>
<dbReference type="GO" id="GO:0003924">
    <property type="term" value="F:GTPase activity"/>
    <property type="evidence" value="ECO:0007669"/>
    <property type="project" value="InterPro"/>
</dbReference>
<dbReference type="EMBL" id="HBEO01032629">
    <property type="protein sequence ID" value="CAD8505477.1"/>
    <property type="molecule type" value="Transcribed_RNA"/>
</dbReference>
<name>A0A7S0HY62_9CRYP</name>
<dbReference type="Gene3D" id="3.40.50.300">
    <property type="entry name" value="P-loop containing nucleotide triphosphate hydrolases"/>
    <property type="match status" value="1"/>
</dbReference>
<evidence type="ECO:0000256" key="5">
    <source>
        <dbReference type="PIRSR" id="PIRSR606689-2"/>
    </source>
</evidence>
<dbReference type="PRINTS" id="PR00449">
    <property type="entry name" value="RASTRNSFRMNG"/>
</dbReference>
<dbReference type="SMART" id="SM00177">
    <property type="entry name" value="ARF"/>
    <property type="match status" value="1"/>
</dbReference>
<feature type="binding site" evidence="4">
    <location>
        <position position="68"/>
    </location>
    <ligand>
        <name>GTP</name>
        <dbReference type="ChEBI" id="CHEBI:37565"/>
    </ligand>
</feature>
<dbReference type="InterPro" id="IPR027417">
    <property type="entry name" value="P-loop_NTPase"/>
</dbReference>